<sequence>MTAYRGWIHSDMAMHTFLDLGLELWRGLGMSFEPLDSATSFVPGTGVSSILVVVFIYMILEACAAAVDLLYLAYKMRRR</sequence>
<keyword evidence="1" id="KW-0812">Transmembrane</keyword>
<proteinExistence type="predicted"/>
<reference evidence="3" key="2">
    <citation type="journal article" date="2018" name="Plant J.">
        <title>The Sorghum bicolor reference genome: improved assembly, gene annotations, a transcriptome atlas, and signatures of genome organization.</title>
        <authorList>
            <person name="McCormick R.F."/>
            <person name="Truong S.K."/>
            <person name="Sreedasyam A."/>
            <person name="Jenkins J."/>
            <person name="Shu S."/>
            <person name="Sims D."/>
            <person name="Kennedy M."/>
            <person name="Amirebrahimi M."/>
            <person name="Weers B.D."/>
            <person name="McKinley B."/>
            <person name="Mattison A."/>
            <person name="Morishige D.T."/>
            <person name="Grimwood J."/>
            <person name="Schmutz J."/>
            <person name="Mullet J.E."/>
        </authorList>
    </citation>
    <scope>NUCLEOTIDE SEQUENCE [LARGE SCALE GENOMIC DNA]</scope>
    <source>
        <strain evidence="3">cv. BTx623</strain>
    </source>
</reference>
<keyword evidence="3" id="KW-1185">Reference proteome</keyword>
<reference evidence="2 3" key="1">
    <citation type="journal article" date="2009" name="Nature">
        <title>The Sorghum bicolor genome and the diversification of grasses.</title>
        <authorList>
            <person name="Paterson A.H."/>
            <person name="Bowers J.E."/>
            <person name="Bruggmann R."/>
            <person name="Dubchak I."/>
            <person name="Grimwood J."/>
            <person name="Gundlach H."/>
            <person name="Haberer G."/>
            <person name="Hellsten U."/>
            <person name="Mitros T."/>
            <person name="Poliakov A."/>
            <person name="Schmutz J."/>
            <person name="Spannagl M."/>
            <person name="Tang H."/>
            <person name="Wang X."/>
            <person name="Wicker T."/>
            <person name="Bharti A.K."/>
            <person name="Chapman J."/>
            <person name="Feltus F.A."/>
            <person name="Gowik U."/>
            <person name="Grigoriev I.V."/>
            <person name="Lyons E."/>
            <person name="Maher C.A."/>
            <person name="Martis M."/>
            <person name="Narechania A."/>
            <person name="Otillar R.P."/>
            <person name="Penning B.W."/>
            <person name="Salamov A.A."/>
            <person name="Wang Y."/>
            <person name="Zhang L."/>
            <person name="Carpita N.C."/>
            <person name="Freeling M."/>
            <person name="Gingle A.R."/>
            <person name="Hash C.T."/>
            <person name="Keller B."/>
            <person name="Klein P."/>
            <person name="Kresovich S."/>
            <person name="McCann M.C."/>
            <person name="Ming R."/>
            <person name="Peterson D.G."/>
            <person name="Mehboob-ur-Rahman"/>
            <person name="Ware D."/>
            <person name="Westhoff P."/>
            <person name="Mayer K.F."/>
            <person name="Messing J."/>
            <person name="Rokhsar D.S."/>
        </authorList>
    </citation>
    <scope>NUCLEOTIDE SEQUENCE [LARGE SCALE GENOMIC DNA]</scope>
    <source>
        <strain evidence="3">cv. BTx623</strain>
    </source>
</reference>
<dbReference type="Gramene" id="OQU79082">
    <property type="protein sequence ID" value="OQU79082"/>
    <property type="gene ID" value="SORBI_3008G092701"/>
</dbReference>
<accession>A0A1Z5R5N1</accession>
<evidence type="ECO:0000256" key="1">
    <source>
        <dbReference type="SAM" id="Phobius"/>
    </source>
</evidence>
<evidence type="ECO:0000313" key="2">
    <source>
        <dbReference type="EMBL" id="OQU79082.1"/>
    </source>
</evidence>
<dbReference type="EMBL" id="CM000767">
    <property type="protein sequence ID" value="OQU79082.1"/>
    <property type="molecule type" value="Genomic_DNA"/>
</dbReference>
<gene>
    <name evidence="2" type="ORF">SORBI_3008G092701</name>
</gene>
<dbReference type="InParanoid" id="A0A1Z5R5N1"/>
<organism evidence="2 3">
    <name type="scientific">Sorghum bicolor</name>
    <name type="common">Sorghum</name>
    <name type="synonym">Sorghum vulgare</name>
    <dbReference type="NCBI Taxonomy" id="4558"/>
    <lineage>
        <taxon>Eukaryota</taxon>
        <taxon>Viridiplantae</taxon>
        <taxon>Streptophyta</taxon>
        <taxon>Embryophyta</taxon>
        <taxon>Tracheophyta</taxon>
        <taxon>Spermatophyta</taxon>
        <taxon>Magnoliopsida</taxon>
        <taxon>Liliopsida</taxon>
        <taxon>Poales</taxon>
        <taxon>Poaceae</taxon>
        <taxon>PACMAD clade</taxon>
        <taxon>Panicoideae</taxon>
        <taxon>Andropogonodae</taxon>
        <taxon>Andropogoneae</taxon>
        <taxon>Sorghinae</taxon>
        <taxon>Sorghum</taxon>
    </lineage>
</organism>
<dbReference type="Proteomes" id="UP000000768">
    <property type="component" value="Chromosome 8"/>
</dbReference>
<keyword evidence="1" id="KW-0472">Membrane</keyword>
<feature type="transmembrane region" description="Helical" evidence="1">
    <location>
        <begin position="50"/>
        <end position="74"/>
    </location>
</feature>
<keyword evidence="1" id="KW-1133">Transmembrane helix</keyword>
<dbReference type="AlphaFoldDB" id="A0A1Z5R5N1"/>
<protein>
    <submittedName>
        <fullName evidence="2">Uncharacterized protein</fullName>
    </submittedName>
</protein>
<name>A0A1Z5R5N1_SORBI</name>
<evidence type="ECO:0000313" key="3">
    <source>
        <dbReference type="Proteomes" id="UP000000768"/>
    </source>
</evidence>